<evidence type="ECO:0000259" key="15">
    <source>
        <dbReference type="PROSITE" id="PS51194"/>
    </source>
</evidence>
<name>A0A6A5BUL1_NAEFO</name>
<evidence type="ECO:0000256" key="11">
    <source>
        <dbReference type="ARBA" id="ARBA00030297"/>
    </source>
</evidence>
<dbReference type="PROSITE" id="PS51192">
    <property type="entry name" value="HELICASE_ATP_BIND_1"/>
    <property type="match status" value="1"/>
</dbReference>
<dbReference type="GO" id="GO:0003743">
    <property type="term" value="F:translation initiation factor activity"/>
    <property type="evidence" value="ECO:0007669"/>
    <property type="project" value="UniProtKB-KW"/>
</dbReference>
<evidence type="ECO:0000256" key="1">
    <source>
        <dbReference type="ARBA" id="ARBA00022540"/>
    </source>
</evidence>
<dbReference type="PANTHER" id="PTHR47959">
    <property type="entry name" value="ATP-DEPENDENT RNA HELICASE RHLE-RELATED"/>
    <property type="match status" value="1"/>
</dbReference>
<dbReference type="Gene3D" id="3.40.50.300">
    <property type="entry name" value="P-loop containing nucleotide triphosphate hydrolases"/>
    <property type="match status" value="2"/>
</dbReference>
<dbReference type="InterPro" id="IPR001650">
    <property type="entry name" value="Helicase_C-like"/>
</dbReference>
<evidence type="ECO:0000256" key="7">
    <source>
        <dbReference type="ARBA" id="ARBA00024352"/>
    </source>
</evidence>
<dbReference type="AlphaFoldDB" id="A0A6A5BUL1"/>
<dbReference type="Pfam" id="PF00271">
    <property type="entry name" value="Helicase_C"/>
    <property type="match status" value="1"/>
</dbReference>
<evidence type="ECO:0000256" key="10">
    <source>
        <dbReference type="ARBA" id="ARBA00025917"/>
    </source>
</evidence>
<dbReference type="CDD" id="cd18787">
    <property type="entry name" value="SF2_C_DEAD"/>
    <property type="match status" value="1"/>
</dbReference>
<keyword evidence="5" id="KW-0067">ATP-binding</keyword>
<dbReference type="PROSITE" id="PS51194">
    <property type="entry name" value="HELICASE_CTER"/>
    <property type="match status" value="1"/>
</dbReference>
<dbReference type="GO" id="GO:0016787">
    <property type="term" value="F:hydrolase activity"/>
    <property type="evidence" value="ECO:0007669"/>
    <property type="project" value="UniProtKB-KW"/>
</dbReference>
<keyword evidence="2" id="KW-0547">Nucleotide-binding</keyword>
<comment type="similarity">
    <text evidence="7">Belongs to the DEAD box helicase family. eIF4A subfamily.</text>
</comment>
<proteinExistence type="inferred from homology"/>
<feature type="compositionally biased region" description="Basic residues" evidence="13">
    <location>
        <begin position="852"/>
        <end position="875"/>
    </location>
</feature>
<feature type="compositionally biased region" description="Acidic residues" evidence="13">
    <location>
        <begin position="791"/>
        <end position="808"/>
    </location>
</feature>
<evidence type="ECO:0000256" key="2">
    <source>
        <dbReference type="ARBA" id="ARBA00022741"/>
    </source>
</evidence>
<evidence type="ECO:0000313" key="18">
    <source>
        <dbReference type="Proteomes" id="UP000444721"/>
    </source>
</evidence>
<keyword evidence="1" id="KW-0396">Initiation factor</keyword>
<dbReference type="OMA" id="QCHRESP"/>
<dbReference type="InterPro" id="IPR014001">
    <property type="entry name" value="Helicase_ATP-bd"/>
</dbReference>
<feature type="domain" description="Helicase ATP-binding" evidence="14">
    <location>
        <begin position="69"/>
        <end position="243"/>
    </location>
</feature>
<feature type="region of interest" description="Disordered" evidence="13">
    <location>
        <begin position="579"/>
        <end position="611"/>
    </location>
</feature>
<dbReference type="RefSeq" id="XP_044562667.1">
    <property type="nucleotide sequence ID" value="XM_044706562.1"/>
</dbReference>
<keyword evidence="6" id="KW-0648">Protein biosynthesis</keyword>
<feature type="compositionally biased region" description="Basic and acidic residues" evidence="13">
    <location>
        <begin position="835"/>
        <end position="851"/>
    </location>
</feature>
<evidence type="ECO:0000256" key="9">
    <source>
        <dbReference type="ARBA" id="ARBA00024769"/>
    </source>
</evidence>
<feature type="region of interest" description="Disordered" evidence="13">
    <location>
        <begin position="778"/>
        <end position="877"/>
    </location>
</feature>
<dbReference type="SUPFAM" id="SSF52540">
    <property type="entry name" value="P-loop containing nucleoside triphosphate hydrolases"/>
    <property type="match status" value="1"/>
</dbReference>
<evidence type="ECO:0000256" key="5">
    <source>
        <dbReference type="ARBA" id="ARBA00022840"/>
    </source>
</evidence>
<protein>
    <recommendedName>
        <fullName evidence="8">Probable eukaryotic initiation factor 4A</fullName>
    </recommendedName>
    <alternativeName>
        <fullName evidence="11">ATP-dependent RNA helicase eIF4A</fullName>
    </alternativeName>
</protein>
<dbReference type="InterPro" id="IPR000629">
    <property type="entry name" value="RNA-helicase_DEAD-box_CS"/>
</dbReference>
<dbReference type="GO" id="GO:0003724">
    <property type="term" value="F:RNA helicase activity"/>
    <property type="evidence" value="ECO:0007669"/>
    <property type="project" value="InterPro"/>
</dbReference>
<dbReference type="PROSITE" id="PS00039">
    <property type="entry name" value="DEAD_ATP_HELICASE"/>
    <property type="match status" value="1"/>
</dbReference>
<feature type="domain" description="DEAD-box RNA helicase Q" evidence="16">
    <location>
        <begin position="38"/>
        <end position="66"/>
    </location>
</feature>
<organism evidence="17 18">
    <name type="scientific">Naegleria fowleri</name>
    <name type="common">Brain eating amoeba</name>
    <dbReference type="NCBI Taxonomy" id="5763"/>
    <lineage>
        <taxon>Eukaryota</taxon>
        <taxon>Discoba</taxon>
        <taxon>Heterolobosea</taxon>
        <taxon>Tetramitia</taxon>
        <taxon>Eutetramitia</taxon>
        <taxon>Vahlkampfiidae</taxon>
        <taxon>Naegleria</taxon>
    </lineage>
</organism>
<dbReference type="VEuPathDB" id="AmoebaDB:FDP41_003276"/>
<dbReference type="OrthoDB" id="10261375at2759"/>
<dbReference type="VEuPathDB" id="AmoebaDB:NF0039710"/>
<feature type="domain" description="Helicase C-terminal" evidence="15">
    <location>
        <begin position="274"/>
        <end position="427"/>
    </location>
</feature>
<evidence type="ECO:0000259" key="16">
    <source>
        <dbReference type="PROSITE" id="PS51195"/>
    </source>
</evidence>
<evidence type="ECO:0000256" key="12">
    <source>
        <dbReference type="PROSITE-ProRule" id="PRU00552"/>
    </source>
</evidence>
<evidence type="ECO:0000259" key="14">
    <source>
        <dbReference type="PROSITE" id="PS51192"/>
    </source>
</evidence>
<evidence type="ECO:0000256" key="8">
    <source>
        <dbReference type="ARBA" id="ARBA00024417"/>
    </source>
</evidence>
<dbReference type="GO" id="GO:0003676">
    <property type="term" value="F:nucleic acid binding"/>
    <property type="evidence" value="ECO:0007669"/>
    <property type="project" value="InterPro"/>
</dbReference>
<dbReference type="EMBL" id="VFQX01000033">
    <property type="protein sequence ID" value="KAF0977954.1"/>
    <property type="molecule type" value="Genomic_DNA"/>
</dbReference>
<dbReference type="GeneID" id="68110494"/>
<evidence type="ECO:0000256" key="13">
    <source>
        <dbReference type="SAM" id="MobiDB-lite"/>
    </source>
</evidence>
<dbReference type="InterPro" id="IPR050079">
    <property type="entry name" value="DEAD_box_RNA_helicase"/>
</dbReference>
<dbReference type="Pfam" id="PF00270">
    <property type="entry name" value="DEAD"/>
    <property type="match status" value="1"/>
</dbReference>
<dbReference type="PROSITE" id="PS51195">
    <property type="entry name" value="Q_MOTIF"/>
    <property type="match status" value="1"/>
</dbReference>
<evidence type="ECO:0000256" key="4">
    <source>
        <dbReference type="ARBA" id="ARBA00022806"/>
    </source>
</evidence>
<dbReference type="GO" id="GO:0005829">
    <property type="term" value="C:cytosol"/>
    <property type="evidence" value="ECO:0007669"/>
    <property type="project" value="TreeGrafter"/>
</dbReference>
<evidence type="ECO:0000256" key="3">
    <source>
        <dbReference type="ARBA" id="ARBA00022801"/>
    </source>
</evidence>
<dbReference type="SMART" id="SM00487">
    <property type="entry name" value="DEXDc"/>
    <property type="match status" value="1"/>
</dbReference>
<evidence type="ECO:0000256" key="6">
    <source>
        <dbReference type="ARBA" id="ARBA00022917"/>
    </source>
</evidence>
<dbReference type="VEuPathDB" id="AmoebaDB:NfTy_060180"/>
<comment type="subunit">
    <text evidence="10">eIF4F is a multi-subunit complex, the composition of which varies with external and internal environmental conditions. It is composed of at least EIF4A, EIF4E and EIF4G.</text>
</comment>
<keyword evidence="18" id="KW-1185">Reference proteome</keyword>
<feature type="compositionally biased region" description="Polar residues" evidence="13">
    <location>
        <begin position="588"/>
        <end position="605"/>
    </location>
</feature>
<sequence>MEGYDHFLNRLRSNTYDMQQEEQLFRKKEEERKKKKESPFAKFGLSPLLLKQIKRCGFYTPTPIQQSSVPVILQGRDVIAMARTGSGKTASYLFPMFERLNYKHSSTVGARALIVVPTRELVLQVNKVIYDFIGKVSDLKTCMLFGGKSIEGQFERLSANPDIIIATPGRLLHIMVETGLSLKRVEYVVFDEADRLFEMGLSEQLYQIIDKLPQTRQTLLFSATLPTAVAEFSKAGLNQPELIRLDSDIKVSDTIRLSSIFMRSNEKYAALIYLLNNIISNRESTIIFIPTRHHAEYLLTLFSHYKIDATVVYGSMDQQARTENLEKFRNGEVNILLVTDVAARGIDIPEVNNVINFNFPGKPKLFVHRVGRVGRAGKIGTAYSLVGPDEIPFFLDLELFLGRKSKNVVLETIYEDDETKLVPADLTGRNWRDYIDGYFGTIPQSIIDREIEQITKFESIDQALKTEGEVCTRAMQLYNRTRGEPSGASIARSKEYLNLSIHPMIKIFEVISDEEEEQHDILTQMKNYRPGQSIFEYKEKEKSPEAEVMRKRRQFLKQAQVLKQVRDYAVVTGVESDHEVEMKENREVSTTFTSHDNNSQSSSAAPKTPKTLAEKLLSESSKQERFVKLSTMDTNNSKSKKKEFRDPNFFMDYGKEEKTDSTQDHYSLNGASNKKKKPLTNVVSSEFNEITQLQINDAVMDIGGETRDELNKQQRKKQGMIWDRKKGKYVVGVMGVDGKVRRDDNKKNDDLKTTDAYAKWKKRTHGRIQQVGEVEERQDFVSGKRGRTNDNEEEYYNGDYDGGDDGDEVTLTNNKKRKKAPWEEKNEKNKKRKLVKEGKAGKEEVKSEAQLKKIRKEMKKKQQHNKVKGLMKRHGAQSVLNSIQRKGMIKALEQRNAMPNRNSKGQVRIFKRRK</sequence>
<dbReference type="InterPro" id="IPR011545">
    <property type="entry name" value="DEAD/DEAH_box_helicase_dom"/>
</dbReference>
<dbReference type="InterPro" id="IPR014014">
    <property type="entry name" value="RNA_helicase_DEAD_Q_motif"/>
</dbReference>
<dbReference type="Proteomes" id="UP000444721">
    <property type="component" value="Unassembled WGS sequence"/>
</dbReference>
<keyword evidence="3" id="KW-0378">Hydrolase</keyword>
<evidence type="ECO:0000313" key="17">
    <source>
        <dbReference type="EMBL" id="KAF0977954.1"/>
    </source>
</evidence>
<gene>
    <name evidence="17" type="ORF">FDP41_003276</name>
</gene>
<reference evidence="17 18" key="1">
    <citation type="journal article" date="2019" name="Sci. Rep.">
        <title>Nanopore sequencing improves the draft genome of the human pathogenic amoeba Naegleria fowleri.</title>
        <authorList>
            <person name="Liechti N."/>
            <person name="Schurch N."/>
            <person name="Bruggmann R."/>
            <person name="Wittwer M."/>
        </authorList>
    </citation>
    <scope>NUCLEOTIDE SEQUENCE [LARGE SCALE GENOMIC DNA]</scope>
    <source>
        <strain evidence="17 18">ATCC 30894</strain>
    </source>
</reference>
<dbReference type="GO" id="GO:0005524">
    <property type="term" value="F:ATP binding"/>
    <property type="evidence" value="ECO:0007669"/>
    <property type="project" value="UniProtKB-KW"/>
</dbReference>
<feature type="short sequence motif" description="Q motif" evidence="12">
    <location>
        <begin position="38"/>
        <end position="66"/>
    </location>
</feature>
<comment type="caution">
    <text evidence="17">The sequence shown here is derived from an EMBL/GenBank/DDBJ whole genome shotgun (WGS) entry which is preliminary data.</text>
</comment>
<dbReference type="SMART" id="SM00490">
    <property type="entry name" value="HELICc"/>
    <property type="match status" value="1"/>
</dbReference>
<dbReference type="PANTHER" id="PTHR47959:SF8">
    <property type="entry name" value="RNA HELICASE"/>
    <property type="match status" value="1"/>
</dbReference>
<comment type="function">
    <text evidence="9">ATP-dependent RNA helicase which is a subunit of the eIF4F complex involved in cap recognition and is required for mRNA binding to ribosome. In the current model of translation initiation, eIF4A unwinds RNA secondary structures in the 5'-UTR of mRNAs which is necessary to allow efficient binding of the small ribosomal subunit, and subsequent scanning for the initiator codon.</text>
</comment>
<dbReference type="InterPro" id="IPR027417">
    <property type="entry name" value="P-loop_NTPase"/>
</dbReference>
<accession>A0A6A5BUL1</accession>
<keyword evidence="4" id="KW-0347">Helicase</keyword>